<name>A0AAN6Z7E9_9PEZI</name>
<organism evidence="1 2">
    <name type="scientific">Parathielavia appendiculata</name>
    <dbReference type="NCBI Taxonomy" id="2587402"/>
    <lineage>
        <taxon>Eukaryota</taxon>
        <taxon>Fungi</taxon>
        <taxon>Dikarya</taxon>
        <taxon>Ascomycota</taxon>
        <taxon>Pezizomycotina</taxon>
        <taxon>Sordariomycetes</taxon>
        <taxon>Sordariomycetidae</taxon>
        <taxon>Sordariales</taxon>
        <taxon>Chaetomiaceae</taxon>
        <taxon>Parathielavia</taxon>
    </lineage>
</organism>
<comment type="caution">
    <text evidence="1">The sequence shown here is derived from an EMBL/GenBank/DDBJ whole genome shotgun (WGS) entry which is preliminary data.</text>
</comment>
<dbReference type="Proteomes" id="UP001302602">
    <property type="component" value="Unassembled WGS sequence"/>
</dbReference>
<keyword evidence="2" id="KW-1185">Reference proteome</keyword>
<proteinExistence type="predicted"/>
<accession>A0AAN6Z7E9</accession>
<dbReference type="AlphaFoldDB" id="A0AAN6Z7E9"/>
<evidence type="ECO:0000313" key="1">
    <source>
        <dbReference type="EMBL" id="KAK4127388.1"/>
    </source>
</evidence>
<dbReference type="EMBL" id="MU853224">
    <property type="protein sequence ID" value="KAK4127388.1"/>
    <property type="molecule type" value="Genomic_DNA"/>
</dbReference>
<dbReference type="RefSeq" id="XP_062651159.1">
    <property type="nucleotide sequence ID" value="XM_062786233.1"/>
</dbReference>
<evidence type="ECO:0000313" key="2">
    <source>
        <dbReference type="Proteomes" id="UP001302602"/>
    </source>
</evidence>
<reference evidence="1" key="2">
    <citation type="submission" date="2023-05" db="EMBL/GenBank/DDBJ databases">
        <authorList>
            <consortium name="Lawrence Berkeley National Laboratory"/>
            <person name="Steindorff A."/>
            <person name="Hensen N."/>
            <person name="Bonometti L."/>
            <person name="Westerberg I."/>
            <person name="Brannstrom I.O."/>
            <person name="Guillou S."/>
            <person name="Cros-Aarteil S."/>
            <person name="Calhoun S."/>
            <person name="Haridas S."/>
            <person name="Kuo A."/>
            <person name="Mondo S."/>
            <person name="Pangilinan J."/>
            <person name="Riley R."/>
            <person name="Labutti K."/>
            <person name="Andreopoulos B."/>
            <person name="Lipzen A."/>
            <person name="Chen C."/>
            <person name="Yanf M."/>
            <person name="Daum C."/>
            <person name="Ng V."/>
            <person name="Clum A."/>
            <person name="Ohm R."/>
            <person name="Martin F."/>
            <person name="Silar P."/>
            <person name="Natvig D."/>
            <person name="Lalanne C."/>
            <person name="Gautier V."/>
            <person name="Ament-Velasquez S.L."/>
            <person name="Kruys A."/>
            <person name="Hutchinson M.I."/>
            <person name="Powell A.J."/>
            <person name="Barry K."/>
            <person name="Miller A.N."/>
            <person name="Grigoriev I.V."/>
            <person name="Debuchy R."/>
            <person name="Gladieux P."/>
            <person name="Thoren M.H."/>
            <person name="Johannesson H."/>
        </authorList>
    </citation>
    <scope>NUCLEOTIDE SEQUENCE</scope>
    <source>
        <strain evidence="1">CBS 731.68</strain>
    </source>
</reference>
<reference evidence="1" key="1">
    <citation type="journal article" date="2023" name="Mol. Phylogenet. Evol.">
        <title>Genome-scale phylogeny and comparative genomics of the fungal order Sordariales.</title>
        <authorList>
            <person name="Hensen N."/>
            <person name="Bonometti L."/>
            <person name="Westerberg I."/>
            <person name="Brannstrom I.O."/>
            <person name="Guillou S."/>
            <person name="Cros-Aarteil S."/>
            <person name="Calhoun S."/>
            <person name="Haridas S."/>
            <person name="Kuo A."/>
            <person name="Mondo S."/>
            <person name="Pangilinan J."/>
            <person name="Riley R."/>
            <person name="LaButti K."/>
            <person name="Andreopoulos B."/>
            <person name="Lipzen A."/>
            <person name="Chen C."/>
            <person name="Yan M."/>
            <person name="Daum C."/>
            <person name="Ng V."/>
            <person name="Clum A."/>
            <person name="Steindorff A."/>
            <person name="Ohm R.A."/>
            <person name="Martin F."/>
            <person name="Silar P."/>
            <person name="Natvig D.O."/>
            <person name="Lalanne C."/>
            <person name="Gautier V."/>
            <person name="Ament-Velasquez S.L."/>
            <person name="Kruys A."/>
            <person name="Hutchinson M.I."/>
            <person name="Powell A.J."/>
            <person name="Barry K."/>
            <person name="Miller A.N."/>
            <person name="Grigoriev I.V."/>
            <person name="Debuchy R."/>
            <person name="Gladieux P."/>
            <person name="Hiltunen Thoren M."/>
            <person name="Johannesson H."/>
        </authorList>
    </citation>
    <scope>NUCLEOTIDE SEQUENCE</scope>
    <source>
        <strain evidence="1">CBS 731.68</strain>
    </source>
</reference>
<sequence>MHVAESVPLVFSRQPAFCGELGRRWDLMERLARFKPCFVVSPLFLSSYSIFFSGVVGCACC</sequence>
<dbReference type="GeneID" id="87822999"/>
<protein>
    <submittedName>
        <fullName evidence="1">Uncharacterized protein</fullName>
    </submittedName>
</protein>
<gene>
    <name evidence="1" type="ORF">N657DRAFT_208727</name>
</gene>